<keyword evidence="1" id="KW-0472">Membrane</keyword>
<dbReference type="KEGG" id="sinb:SIDU_14500"/>
<organism evidence="2 3">
    <name type="scientific">Sphingobium indicum (strain DSM 16412 / CCM 7286 / MTCC 6364 / B90A)</name>
    <dbReference type="NCBI Taxonomy" id="861109"/>
    <lineage>
        <taxon>Bacteria</taxon>
        <taxon>Pseudomonadati</taxon>
        <taxon>Pseudomonadota</taxon>
        <taxon>Alphaproteobacteria</taxon>
        <taxon>Sphingomonadales</taxon>
        <taxon>Sphingomonadaceae</taxon>
        <taxon>Sphingobium</taxon>
    </lineage>
</organism>
<evidence type="ECO:0000313" key="3">
    <source>
        <dbReference type="Proteomes" id="UP000004550"/>
    </source>
</evidence>
<protein>
    <submittedName>
        <fullName evidence="2">Uncharacterized protein</fullName>
    </submittedName>
</protein>
<dbReference type="RefSeq" id="WP_007686938.1">
    <property type="nucleotide sequence ID" value="NZ_CP013070.1"/>
</dbReference>
<evidence type="ECO:0000256" key="1">
    <source>
        <dbReference type="SAM" id="Phobius"/>
    </source>
</evidence>
<dbReference type="Proteomes" id="UP000004550">
    <property type="component" value="Chromosome"/>
</dbReference>
<dbReference type="AlphaFoldDB" id="A0A1L5BU56"/>
<name>A0A1L5BU56_SPHIB</name>
<sequence length="78" mass="8635">MALIGWIASFMALFGGLALWQDMPSDGSPALANILFMLALLTCPWLWRDKPLGISLSQRIFLAMALLCSLPLLLFPRN</sequence>
<dbReference type="EMBL" id="CP013070">
    <property type="protein sequence ID" value="APL96396.1"/>
    <property type="molecule type" value="Genomic_DNA"/>
</dbReference>
<gene>
    <name evidence="2" type="ORF">SIDU_14500</name>
</gene>
<keyword evidence="1" id="KW-1133">Transmembrane helix</keyword>
<keyword evidence="1" id="KW-0812">Transmembrane</keyword>
<proteinExistence type="predicted"/>
<feature type="transmembrane region" description="Helical" evidence="1">
    <location>
        <begin position="59"/>
        <end position="76"/>
    </location>
</feature>
<feature type="transmembrane region" description="Helical" evidence="1">
    <location>
        <begin position="28"/>
        <end position="47"/>
    </location>
</feature>
<evidence type="ECO:0000313" key="2">
    <source>
        <dbReference type="EMBL" id="APL96396.1"/>
    </source>
</evidence>
<accession>A0A1L5BU56</accession>
<reference evidence="2 3" key="1">
    <citation type="journal article" date="2012" name="J. Bacteriol.">
        <title>Genome sequence of Sphingobium indicum B90A, a hexachlorocyclohexane-degrading bacterium.</title>
        <authorList>
            <person name="Anand S."/>
            <person name="Sangwan N."/>
            <person name="Lata P."/>
            <person name="Kaur J."/>
            <person name="Dua A."/>
            <person name="Singh A.K."/>
            <person name="Verma M."/>
            <person name="Kaur J."/>
            <person name="Khurana J.P."/>
            <person name="Khurana P."/>
            <person name="Mathur S."/>
            <person name="Lal R."/>
        </authorList>
    </citation>
    <scope>NUCLEOTIDE SEQUENCE [LARGE SCALE GENOMIC DNA]</scope>
    <source>
        <strain evidence="3">DSM 16412 / CCM 7286 / MTCC 6364 / B90A</strain>
    </source>
</reference>